<dbReference type="CDD" id="cd16917">
    <property type="entry name" value="HATPase_UhpB-NarQ-NarX-like"/>
    <property type="match status" value="1"/>
</dbReference>
<dbReference type="InterPro" id="IPR050482">
    <property type="entry name" value="Sensor_HK_TwoCompSys"/>
</dbReference>
<evidence type="ECO:0000313" key="13">
    <source>
        <dbReference type="EMBL" id="SEG18625.1"/>
    </source>
</evidence>
<dbReference type="GO" id="GO:0016020">
    <property type="term" value="C:membrane"/>
    <property type="evidence" value="ECO:0007669"/>
    <property type="project" value="InterPro"/>
</dbReference>
<feature type="region of interest" description="Disordered" evidence="9">
    <location>
        <begin position="336"/>
        <end position="356"/>
    </location>
</feature>
<sequence length="388" mass="41305">MERVQDRRERRIRRLLSLLWVIFVTIGVQSLSARPAPGVQGVHLAVTLLLAGCLLPIAAVASGRWQVTAPLPCVVYCLLVGEFGLALGVLQPHAMSVLPASVGVLTSFLVLRRVPAMVLSGVLVGELLGTNLAGMDGSATNLVSQIQFCAVLAVMAVFIRQAGSNEARAELLLAQLEDARETETEAAALAERTRIAQDLHDVLAQTLSGLAIQVQAARRMARRNRADEELRGVLDRTAKLVKDGLGDARRAVSALRGDRPPSLDRLAELVERYRTDLELDVSMTVIGTRRPVPGDAGVALYRGAQEALTNAARYARGARTVVTLRYEPESMTLTVEDRRDSGAPAPAPVSGGSGLGLTGMRERVALAGGKASAGPTGHGWTVRMEIPA</sequence>
<keyword evidence="6 13" id="KW-0418">Kinase</keyword>
<dbReference type="InterPro" id="IPR036890">
    <property type="entry name" value="HATPase_C_sf"/>
</dbReference>
<dbReference type="Pfam" id="PF07730">
    <property type="entry name" value="HisKA_3"/>
    <property type="match status" value="1"/>
</dbReference>
<comment type="catalytic activity">
    <reaction evidence="1">
        <text>ATP + protein L-histidine = ADP + protein N-phospho-L-histidine.</text>
        <dbReference type="EC" id="2.7.13.3"/>
    </reaction>
</comment>
<proteinExistence type="predicted"/>
<evidence type="ECO:0000256" key="1">
    <source>
        <dbReference type="ARBA" id="ARBA00000085"/>
    </source>
</evidence>
<dbReference type="InterPro" id="IPR011712">
    <property type="entry name" value="Sig_transdc_His_kin_sub3_dim/P"/>
</dbReference>
<dbReference type="Gene3D" id="1.20.5.1930">
    <property type="match status" value="1"/>
</dbReference>
<evidence type="ECO:0000259" key="11">
    <source>
        <dbReference type="Pfam" id="PF02518"/>
    </source>
</evidence>
<dbReference type="EC" id="2.7.13.3" evidence="2"/>
<dbReference type="Proteomes" id="UP000236754">
    <property type="component" value="Unassembled WGS sequence"/>
</dbReference>
<keyword evidence="8" id="KW-0902">Two-component regulatory system</keyword>
<dbReference type="OrthoDB" id="144293at2"/>
<dbReference type="AlphaFoldDB" id="A0A1H5Y4A0"/>
<feature type="transmembrane region" description="Helical" evidence="10">
    <location>
        <begin position="73"/>
        <end position="90"/>
    </location>
</feature>
<protein>
    <recommendedName>
        <fullName evidence="2">histidine kinase</fullName>
        <ecNumber evidence="2">2.7.13.3</ecNumber>
    </recommendedName>
</protein>
<gene>
    <name evidence="13" type="ORF">SAMN05216223_103546</name>
</gene>
<dbReference type="PANTHER" id="PTHR24421:SF10">
    <property type="entry name" value="NITRATE_NITRITE SENSOR PROTEIN NARQ"/>
    <property type="match status" value="1"/>
</dbReference>
<evidence type="ECO:0000256" key="6">
    <source>
        <dbReference type="ARBA" id="ARBA00022777"/>
    </source>
</evidence>
<evidence type="ECO:0000256" key="7">
    <source>
        <dbReference type="ARBA" id="ARBA00022840"/>
    </source>
</evidence>
<evidence type="ECO:0000256" key="5">
    <source>
        <dbReference type="ARBA" id="ARBA00022741"/>
    </source>
</evidence>
<feature type="domain" description="Signal transduction histidine kinase subgroup 3 dimerisation and phosphoacceptor" evidence="12">
    <location>
        <begin position="191"/>
        <end position="257"/>
    </location>
</feature>
<evidence type="ECO:0000256" key="10">
    <source>
        <dbReference type="SAM" id="Phobius"/>
    </source>
</evidence>
<dbReference type="GO" id="GO:0046983">
    <property type="term" value="F:protein dimerization activity"/>
    <property type="evidence" value="ECO:0007669"/>
    <property type="project" value="InterPro"/>
</dbReference>
<feature type="transmembrane region" description="Helical" evidence="10">
    <location>
        <begin position="43"/>
        <end position="61"/>
    </location>
</feature>
<name>A0A1H5Y4A0_9ACTN</name>
<keyword evidence="10" id="KW-0472">Membrane</keyword>
<dbReference type="SUPFAM" id="SSF55874">
    <property type="entry name" value="ATPase domain of HSP90 chaperone/DNA topoisomerase II/histidine kinase"/>
    <property type="match status" value="1"/>
</dbReference>
<dbReference type="Gene3D" id="3.30.565.10">
    <property type="entry name" value="Histidine kinase-like ATPase, C-terminal domain"/>
    <property type="match status" value="1"/>
</dbReference>
<dbReference type="PANTHER" id="PTHR24421">
    <property type="entry name" value="NITRATE/NITRITE SENSOR PROTEIN NARX-RELATED"/>
    <property type="match status" value="1"/>
</dbReference>
<evidence type="ECO:0000313" key="14">
    <source>
        <dbReference type="Proteomes" id="UP000236754"/>
    </source>
</evidence>
<keyword evidence="3" id="KW-0597">Phosphoprotein</keyword>
<organism evidence="13 14">
    <name type="scientific">Actinacidiphila yanglinensis</name>
    <dbReference type="NCBI Taxonomy" id="310779"/>
    <lineage>
        <taxon>Bacteria</taxon>
        <taxon>Bacillati</taxon>
        <taxon>Actinomycetota</taxon>
        <taxon>Actinomycetes</taxon>
        <taxon>Kitasatosporales</taxon>
        <taxon>Streptomycetaceae</taxon>
        <taxon>Actinacidiphila</taxon>
    </lineage>
</organism>
<accession>A0A1H5Y4A0</accession>
<keyword evidence="10" id="KW-1133">Transmembrane helix</keyword>
<reference evidence="13 14" key="1">
    <citation type="submission" date="2016-10" db="EMBL/GenBank/DDBJ databases">
        <authorList>
            <person name="de Groot N.N."/>
        </authorList>
    </citation>
    <scope>NUCLEOTIDE SEQUENCE [LARGE SCALE GENOMIC DNA]</scope>
    <source>
        <strain evidence="13 14">CGMCC 4.2023</strain>
    </source>
</reference>
<dbReference type="InterPro" id="IPR003594">
    <property type="entry name" value="HATPase_dom"/>
</dbReference>
<keyword evidence="7" id="KW-0067">ATP-binding</keyword>
<dbReference type="GO" id="GO:0005524">
    <property type="term" value="F:ATP binding"/>
    <property type="evidence" value="ECO:0007669"/>
    <property type="project" value="UniProtKB-KW"/>
</dbReference>
<dbReference type="GO" id="GO:0000155">
    <property type="term" value="F:phosphorelay sensor kinase activity"/>
    <property type="evidence" value="ECO:0007669"/>
    <property type="project" value="InterPro"/>
</dbReference>
<dbReference type="EMBL" id="FNVU01000003">
    <property type="protein sequence ID" value="SEG18625.1"/>
    <property type="molecule type" value="Genomic_DNA"/>
</dbReference>
<feature type="domain" description="Histidine kinase/HSP90-like ATPase" evidence="11">
    <location>
        <begin position="299"/>
        <end position="387"/>
    </location>
</feature>
<evidence type="ECO:0000259" key="12">
    <source>
        <dbReference type="Pfam" id="PF07730"/>
    </source>
</evidence>
<keyword evidence="10" id="KW-0812">Transmembrane</keyword>
<evidence type="ECO:0000256" key="9">
    <source>
        <dbReference type="SAM" id="MobiDB-lite"/>
    </source>
</evidence>
<evidence type="ECO:0000256" key="4">
    <source>
        <dbReference type="ARBA" id="ARBA00022679"/>
    </source>
</evidence>
<keyword evidence="14" id="KW-1185">Reference proteome</keyword>
<dbReference type="Pfam" id="PF02518">
    <property type="entry name" value="HATPase_c"/>
    <property type="match status" value="1"/>
</dbReference>
<evidence type="ECO:0000256" key="2">
    <source>
        <dbReference type="ARBA" id="ARBA00012438"/>
    </source>
</evidence>
<evidence type="ECO:0000256" key="8">
    <source>
        <dbReference type="ARBA" id="ARBA00023012"/>
    </source>
</evidence>
<keyword evidence="4" id="KW-0808">Transferase</keyword>
<keyword evidence="5" id="KW-0547">Nucleotide-binding</keyword>
<evidence type="ECO:0000256" key="3">
    <source>
        <dbReference type="ARBA" id="ARBA00022553"/>
    </source>
</evidence>